<proteinExistence type="predicted"/>
<organism evidence="2 3">
    <name type="scientific">Sodiomyces alkalinus (strain CBS 110278 / VKM F-3762 / F11)</name>
    <name type="common">Alkaliphilic filamentous fungus</name>
    <dbReference type="NCBI Taxonomy" id="1314773"/>
    <lineage>
        <taxon>Eukaryota</taxon>
        <taxon>Fungi</taxon>
        <taxon>Dikarya</taxon>
        <taxon>Ascomycota</taxon>
        <taxon>Pezizomycotina</taxon>
        <taxon>Sordariomycetes</taxon>
        <taxon>Hypocreomycetidae</taxon>
        <taxon>Glomerellales</taxon>
        <taxon>Plectosphaerellaceae</taxon>
        <taxon>Sodiomyces</taxon>
    </lineage>
</organism>
<dbReference type="AlphaFoldDB" id="A0A3N2Q8I1"/>
<evidence type="ECO:0000256" key="1">
    <source>
        <dbReference type="SAM" id="MobiDB-lite"/>
    </source>
</evidence>
<dbReference type="RefSeq" id="XP_028470868.1">
    <property type="nucleotide sequence ID" value="XM_028610373.1"/>
</dbReference>
<dbReference type="Gene3D" id="2.60.120.620">
    <property type="entry name" value="q2cbj1_9rhob like domain"/>
    <property type="match status" value="1"/>
</dbReference>
<protein>
    <recommendedName>
        <fullName evidence="4">Phytanoyl-CoA dioxygenase</fullName>
    </recommendedName>
</protein>
<sequence length="342" mass="38788">MPTIIPELPFKPTWAEAPSSRDPRHAPTPLTEEQKQHFLTHGWVRIPDCFTKDQADWVVQDVWTRLGSDPNDKPTWRGRTNMPSHRSFDASVFAPKAWSAITELCGGEDKLVDVSRQWRDNLIVSLGTAENEGRDTDPRDLDNWHVDGDFFVHYLDSPEQALLVIPLFSDINPGGGGTMICPAGMERIAKHLYDHPEGVSPSMTPRGDPDFDKDVGLRFYVDLVKSLRRHDFVEVTGEVGDVFLLHPLMMHSASTNPRRQLRIITNPPVHFSEPQSFNRPGGTYSLVEQTTLRALGKDSLPEWEIAGPRERRIPERYKALAEMREKERRRLEGTSDVAVSPI</sequence>
<evidence type="ECO:0000313" key="3">
    <source>
        <dbReference type="Proteomes" id="UP000272025"/>
    </source>
</evidence>
<name>A0A3N2Q8I1_SODAK</name>
<gene>
    <name evidence="2" type="ORF">SODALDRAFT_327227</name>
</gene>
<accession>A0A3N2Q8I1</accession>
<dbReference type="GeneID" id="39578851"/>
<reference evidence="2 3" key="1">
    <citation type="journal article" date="2018" name="Mol. Ecol.">
        <title>The obligate alkalophilic soda-lake fungus Sodiomyces alkalinus has shifted to a protein diet.</title>
        <authorList>
            <person name="Grum-Grzhimaylo A.A."/>
            <person name="Falkoski D.L."/>
            <person name="van den Heuvel J."/>
            <person name="Valero-Jimenez C.A."/>
            <person name="Min B."/>
            <person name="Choi I.G."/>
            <person name="Lipzen A."/>
            <person name="Daum C.G."/>
            <person name="Aanen D.K."/>
            <person name="Tsang A."/>
            <person name="Henrissat B."/>
            <person name="Bilanenko E.N."/>
            <person name="de Vries R.P."/>
            <person name="van Kan J.A.L."/>
            <person name="Grigoriev I.V."/>
            <person name="Debets A.J.M."/>
        </authorList>
    </citation>
    <scope>NUCLEOTIDE SEQUENCE [LARGE SCALE GENOMIC DNA]</scope>
    <source>
        <strain evidence="2 3">F11</strain>
    </source>
</reference>
<feature type="region of interest" description="Disordered" evidence="1">
    <location>
        <begin position="1"/>
        <end position="30"/>
    </location>
</feature>
<dbReference type="OrthoDB" id="4664297at2759"/>
<dbReference type="EMBL" id="ML119051">
    <property type="protein sequence ID" value="ROT43062.1"/>
    <property type="molecule type" value="Genomic_DNA"/>
</dbReference>
<dbReference type="Proteomes" id="UP000272025">
    <property type="component" value="Unassembled WGS sequence"/>
</dbReference>
<evidence type="ECO:0008006" key="4">
    <source>
        <dbReference type="Google" id="ProtNLM"/>
    </source>
</evidence>
<evidence type="ECO:0000313" key="2">
    <source>
        <dbReference type="EMBL" id="ROT43062.1"/>
    </source>
</evidence>
<dbReference type="SUPFAM" id="SSF51197">
    <property type="entry name" value="Clavaminate synthase-like"/>
    <property type="match status" value="1"/>
</dbReference>
<keyword evidence="3" id="KW-1185">Reference proteome</keyword>